<accession>A0A8S5NPH2</accession>
<evidence type="ECO:0000313" key="1">
    <source>
        <dbReference type="EMBL" id="DAD95947.1"/>
    </source>
</evidence>
<name>A0A8S5NPH2_9CAUD</name>
<proteinExistence type="predicted"/>
<organism evidence="1">
    <name type="scientific">Siphoviridae sp. ctGMq5</name>
    <dbReference type="NCBI Taxonomy" id="2826220"/>
    <lineage>
        <taxon>Viruses</taxon>
        <taxon>Duplodnaviria</taxon>
        <taxon>Heunggongvirae</taxon>
        <taxon>Uroviricota</taxon>
        <taxon>Caudoviricetes</taxon>
    </lineage>
</organism>
<protein>
    <submittedName>
        <fullName evidence="1">Uncharacterized protein</fullName>
    </submittedName>
</protein>
<dbReference type="EMBL" id="BK015206">
    <property type="protein sequence ID" value="DAD95947.1"/>
    <property type="molecule type" value="Genomic_DNA"/>
</dbReference>
<sequence length="166" mass="19393">MFCTVLDIKTTHFFTSYRLLFIARFHRLFLQFLSNKRSNRQQISFSALRNCSLVQLYFYSPAMASMDTNQVLICFHNHNVLLLSEFHHSLNSQLIHTNPHIQDRYSIQFQMGNHNNLWACQSLILIYSFTSLPLSIRLRLLYPGQILNPFLVSLNNAQCGYNATIS</sequence>
<reference evidence="1" key="1">
    <citation type="journal article" date="2021" name="Proc. Natl. Acad. Sci. U.S.A.">
        <title>A Catalog of Tens of Thousands of Viruses from Human Metagenomes Reveals Hidden Associations with Chronic Diseases.</title>
        <authorList>
            <person name="Tisza M.J."/>
            <person name="Buck C.B."/>
        </authorList>
    </citation>
    <scope>NUCLEOTIDE SEQUENCE</scope>
    <source>
        <strain evidence="1">CtGMq5</strain>
    </source>
</reference>